<protein>
    <submittedName>
        <fullName evidence="5">AraC family transcriptional regulator</fullName>
    </submittedName>
</protein>
<dbReference type="PANTHER" id="PTHR46796">
    <property type="entry name" value="HTH-TYPE TRANSCRIPTIONAL ACTIVATOR RHAS-RELATED"/>
    <property type="match status" value="1"/>
</dbReference>
<dbReference type="InterPro" id="IPR018060">
    <property type="entry name" value="HTH_AraC"/>
</dbReference>
<dbReference type="PRINTS" id="PR00032">
    <property type="entry name" value="HTHARAC"/>
</dbReference>
<accession>A0ABU6CAV8</accession>
<sequence>MDPLEDVLALLGLRSHLSAGLRAGGRWAVRFRAPTGVKFNAVRRGTCLLQVEGADPVTLRAGDCYLLTKPLPFVLRSEPAAVPVDGEDAVPVDAEAVYATTERGLARTGDGDGDEVLLIGGSFALSERSPALLLNELPPVIHVPADSSHAETLQWALAQISEELLNGQMGSSLVAEQLATVMFVHILRLHLARDTSSAAGLLTGLRDPVVATALACLHERPERPWTVADLARSCVVSRSTLAARFKELVGQSPIDYLGRWRVELAGRRLRQDDGTIAAVARAVGYGSESAFSTAFKRATGVAPRDYRSRYRAAAGPVG</sequence>
<dbReference type="InterPro" id="IPR009057">
    <property type="entry name" value="Homeodomain-like_sf"/>
</dbReference>
<organism evidence="5 6">
    <name type="scientific">Streptomyces kunmingensis</name>
    <dbReference type="NCBI Taxonomy" id="68225"/>
    <lineage>
        <taxon>Bacteria</taxon>
        <taxon>Bacillati</taxon>
        <taxon>Actinomycetota</taxon>
        <taxon>Actinomycetes</taxon>
        <taxon>Kitasatosporales</taxon>
        <taxon>Streptomycetaceae</taxon>
        <taxon>Streptomyces</taxon>
    </lineage>
</organism>
<keyword evidence="2" id="KW-0238">DNA-binding</keyword>
<keyword evidence="1" id="KW-0805">Transcription regulation</keyword>
<gene>
    <name evidence="5" type="ORF">OKJ48_16535</name>
</gene>
<name>A0ABU6CAV8_9ACTN</name>
<dbReference type="PROSITE" id="PS01124">
    <property type="entry name" value="HTH_ARAC_FAMILY_2"/>
    <property type="match status" value="1"/>
</dbReference>
<dbReference type="Proteomes" id="UP001352223">
    <property type="component" value="Unassembled WGS sequence"/>
</dbReference>
<keyword evidence="6" id="KW-1185">Reference proteome</keyword>
<dbReference type="EMBL" id="JAOZYB010000112">
    <property type="protein sequence ID" value="MEB3961839.1"/>
    <property type="molecule type" value="Genomic_DNA"/>
</dbReference>
<dbReference type="InterPro" id="IPR020449">
    <property type="entry name" value="Tscrpt_reg_AraC-type_HTH"/>
</dbReference>
<evidence type="ECO:0000256" key="2">
    <source>
        <dbReference type="ARBA" id="ARBA00023125"/>
    </source>
</evidence>
<evidence type="ECO:0000259" key="4">
    <source>
        <dbReference type="PROSITE" id="PS01124"/>
    </source>
</evidence>
<dbReference type="Pfam" id="PF12852">
    <property type="entry name" value="Cupin_6"/>
    <property type="match status" value="1"/>
</dbReference>
<dbReference type="Pfam" id="PF12833">
    <property type="entry name" value="HTH_18"/>
    <property type="match status" value="1"/>
</dbReference>
<proteinExistence type="predicted"/>
<feature type="domain" description="HTH araC/xylS-type" evidence="4">
    <location>
        <begin position="211"/>
        <end position="309"/>
    </location>
</feature>
<evidence type="ECO:0000313" key="6">
    <source>
        <dbReference type="Proteomes" id="UP001352223"/>
    </source>
</evidence>
<dbReference type="Gene3D" id="1.10.10.60">
    <property type="entry name" value="Homeodomain-like"/>
    <property type="match status" value="1"/>
</dbReference>
<dbReference type="SUPFAM" id="SSF46689">
    <property type="entry name" value="Homeodomain-like"/>
    <property type="match status" value="2"/>
</dbReference>
<evidence type="ECO:0000313" key="5">
    <source>
        <dbReference type="EMBL" id="MEB3961839.1"/>
    </source>
</evidence>
<keyword evidence="3" id="KW-0804">Transcription</keyword>
<dbReference type="RefSeq" id="WP_324769200.1">
    <property type="nucleotide sequence ID" value="NZ_BAAATS010000027.1"/>
</dbReference>
<evidence type="ECO:0000256" key="3">
    <source>
        <dbReference type="ARBA" id="ARBA00023163"/>
    </source>
</evidence>
<comment type="caution">
    <text evidence="5">The sequence shown here is derived from an EMBL/GenBank/DDBJ whole genome shotgun (WGS) entry which is preliminary data.</text>
</comment>
<dbReference type="InterPro" id="IPR050204">
    <property type="entry name" value="AraC_XylS_family_regulators"/>
</dbReference>
<dbReference type="InterPro" id="IPR032783">
    <property type="entry name" value="AraC_lig"/>
</dbReference>
<reference evidence="5 6" key="1">
    <citation type="submission" date="2022-10" db="EMBL/GenBank/DDBJ databases">
        <authorList>
            <person name="Xie J."/>
            <person name="Shen N."/>
        </authorList>
    </citation>
    <scope>NUCLEOTIDE SEQUENCE [LARGE SCALE GENOMIC DNA]</scope>
    <source>
        <strain evidence="5 6">DSM 41681</strain>
    </source>
</reference>
<dbReference type="SMART" id="SM00342">
    <property type="entry name" value="HTH_ARAC"/>
    <property type="match status" value="1"/>
</dbReference>
<evidence type="ECO:0000256" key="1">
    <source>
        <dbReference type="ARBA" id="ARBA00023015"/>
    </source>
</evidence>
<dbReference type="PANTHER" id="PTHR46796:SF13">
    <property type="entry name" value="HTH-TYPE TRANSCRIPTIONAL ACTIVATOR RHAS"/>
    <property type="match status" value="1"/>
</dbReference>